<dbReference type="PANTHER" id="PTHR20836">
    <property type="entry name" value="DIHYDRODIPICOLINATE REDUCTASE"/>
    <property type="match status" value="1"/>
</dbReference>
<dbReference type="EMBL" id="CP023445">
    <property type="protein sequence ID" value="ATE54591.1"/>
    <property type="molecule type" value="Genomic_DNA"/>
</dbReference>
<dbReference type="SUPFAM" id="SSF55347">
    <property type="entry name" value="Glyceraldehyde-3-phosphate dehydrogenase-like, C-terminal domain"/>
    <property type="match status" value="1"/>
</dbReference>
<dbReference type="Gene3D" id="3.40.50.720">
    <property type="entry name" value="NAD(P)-binding Rossmann-like Domain"/>
    <property type="match status" value="1"/>
</dbReference>
<name>A0A290Z6A9_9PSEU</name>
<feature type="domain" description="Dihydrodipicolinate reductase C-terminal" evidence="1">
    <location>
        <begin position="129"/>
        <end position="219"/>
    </location>
</feature>
<evidence type="ECO:0000259" key="1">
    <source>
        <dbReference type="Pfam" id="PF05173"/>
    </source>
</evidence>
<dbReference type="GO" id="GO:0008839">
    <property type="term" value="F:4-hydroxy-tetrahydrodipicolinate reductase"/>
    <property type="evidence" value="ECO:0007669"/>
    <property type="project" value="InterPro"/>
</dbReference>
<dbReference type="InterPro" id="IPR023940">
    <property type="entry name" value="DHDPR_bac"/>
</dbReference>
<dbReference type="Pfam" id="PF05173">
    <property type="entry name" value="DapB_C"/>
    <property type="match status" value="1"/>
</dbReference>
<accession>A0A290Z6A9</accession>
<evidence type="ECO:0000313" key="2">
    <source>
        <dbReference type="EMBL" id="ATE54591.1"/>
    </source>
</evidence>
<gene>
    <name evidence="2" type="ORF">CNX65_15905</name>
</gene>
<dbReference type="GO" id="GO:0005829">
    <property type="term" value="C:cytosol"/>
    <property type="evidence" value="ECO:0007669"/>
    <property type="project" value="TreeGrafter"/>
</dbReference>
<dbReference type="InterPro" id="IPR022663">
    <property type="entry name" value="DapB_C"/>
</dbReference>
<dbReference type="PANTHER" id="PTHR20836:SF0">
    <property type="entry name" value="4-HYDROXY-TETRAHYDRODIPICOLINATE REDUCTASE 1, CHLOROPLASTIC-RELATED"/>
    <property type="match status" value="1"/>
</dbReference>
<dbReference type="GO" id="GO:0019877">
    <property type="term" value="P:diaminopimelate biosynthetic process"/>
    <property type="evidence" value="ECO:0007669"/>
    <property type="project" value="TreeGrafter"/>
</dbReference>
<dbReference type="KEGG" id="apre:CNX65_15905"/>
<dbReference type="SUPFAM" id="SSF51735">
    <property type="entry name" value="NAD(P)-binding Rossmann-fold domains"/>
    <property type="match status" value="1"/>
</dbReference>
<proteinExistence type="predicted"/>
<protein>
    <recommendedName>
        <fullName evidence="1">Dihydrodipicolinate reductase C-terminal domain-containing protein</fullName>
    </recommendedName>
</protein>
<dbReference type="PIRSF" id="PIRSF000161">
    <property type="entry name" value="DHPR"/>
    <property type="match status" value="1"/>
</dbReference>
<dbReference type="Proteomes" id="UP000218505">
    <property type="component" value="Chromosome"/>
</dbReference>
<dbReference type="RefSeq" id="WP_096493885.1">
    <property type="nucleotide sequence ID" value="NZ_CP023445.1"/>
</dbReference>
<evidence type="ECO:0000313" key="3">
    <source>
        <dbReference type="Proteomes" id="UP000218505"/>
    </source>
</evidence>
<dbReference type="GO" id="GO:0009089">
    <property type="term" value="P:lysine biosynthetic process via diaminopimelate"/>
    <property type="evidence" value="ECO:0007669"/>
    <property type="project" value="InterPro"/>
</dbReference>
<organism evidence="2 3">
    <name type="scientific">Actinosynnema pretiosum</name>
    <dbReference type="NCBI Taxonomy" id="42197"/>
    <lineage>
        <taxon>Bacteria</taxon>
        <taxon>Bacillati</taxon>
        <taxon>Actinomycetota</taxon>
        <taxon>Actinomycetes</taxon>
        <taxon>Pseudonocardiales</taxon>
        <taxon>Pseudonocardiaceae</taxon>
        <taxon>Actinosynnema</taxon>
    </lineage>
</organism>
<dbReference type="Gene3D" id="3.30.360.10">
    <property type="entry name" value="Dihydrodipicolinate Reductase, domain 2"/>
    <property type="match status" value="1"/>
</dbReference>
<dbReference type="InterPro" id="IPR036291">
    <property type="entry name" value="NAD(P)-bd_dom_sf"/>
</dbReference>
<reference evidence="2" key="1">
    <citation type="submission" date="2017-09" db="EMBL/GenBank/DDBJ databases">
        <title>Complete Genome Sequence of ansamitocin-producing Bacterium Actinosynnema pretiosum X47.</title>
        <authorList>
            <person name="Cao G."/>
            <person name="Zong G."/>
            <person name="Zhong C."/>
            <person name="Fu J."/>
        </authorList>
    </citation>
    <scope>NUCLEOTIDE SEQUENCE [LARGE SCALE GENOMIC DNA]</scope>
    <source>
        <strain evidence="2">X47</strain>
    </source>
</reference>
<sequence>MAVVGLGRLGAAVLRRCAEEGVAALILDSRRPGTWPAPGGAVLGPRDVVVDCSAPQATRAVLDLCAASGAALVECVSNLDADGSRGCADLAATRPVVLATNLSLGNYLQHQALLRVTDLLAALGVALPEATVLERHPTTKAHRPSATAAALGALWEGRTGQPPADVASLRAGAPVSEHGVRLTWAGQELHLAHDVRSLDAAAEGAVLLARWAAGRPPGLHPAHAAYDELARTGQGGNP</sequence>
<dbReference type="AlphaFoldDB" id="A0A290Z6A9"/>
<keyword evidence="3" id="KW-1185">Reference proteome</keyword>